<evidence type="ECO:0000256" key="1">
    <source>
        <dbReference type="SAM" id="Phobius"/>
    </source>
</evidence>
<dbReference type="RefSeq" id="WP_046306246.1">
    <property type="nucleotide sequence ID" value="NZ_KQ034000.1"/>
</dbReference>
<sequence>MFTRSSKWNVKSIILLALIGIILGVIYTYGFNWAFNLVKMMLLPTGYAPVTDAVFSGLWLIAGPLAMYFVPTAGSGVVGETLAAVVEMVIGGQWGATTVLSGLIQGATNEIGFFPKKERYQKFSWQSVLTGAFFAGLGSFIPTYFLYGWSKFNVKLQIIMFVTMMLSALLFDGVLVKLVTNLFDRALKPKID</sequence>
<feature type="transmembrane region" description="Helical" evidence="1">
    <location>
        <begin position="12"/>
        <end position="35"/>
    </location>
</feature>
<keyword evidence="3" id="KW-1185">Reference proteome</keyword>
<dbReference type="PATRIC" id="fig|303541.3.peg.452"/>
<keyword evidence="1" id="KW-1133">Transmembrane helix</keyword>
<reference evidence="2 3" key="1">
    <citation type="submission" date="2015-01" db="EMBL/GenBank/DDBJ databases">
        <title>Comparative genomics of the lactic acid bacteria isolated from the honey bee gut.</title>
        <authorList>
            <person name="Ellegaard K.M."/>
            <person name="Tamarit D."/>
            <person name="Javelind E."/>
            <person name="Olofsson T."/>
            <person name="Andersson S.G."/>
            <person name="Vasquez A."/>
        </authorList>
    </citation>
    <scope>NUCLEOTIDE SEQUENCE [LARGE SCALE GENOMIC DNA]</scope>
    <source>
        <strain evidence="2 3">Hma11</strain>
    </source>
</reference>
<keyword evidence="1" id="KW-0472">Membrane</keyword>
<comment type="caution">
    <text evidence="2">The sequence shown here is derived from an EMBL/GenBank/DDBJ whole genome shotgun (WGS) entry which is preliminary data.</text>
</comment>
<dbReference type="Proteomes" id="UP000033682">
    <property type="component" value="Unassembled WGS sequence"/>
</dbReference>
<accession>A0A0F4LQG0</accession>
<feature type="transmembrane region" description="Helical" evidence="1">
    <location>
        <begin position="47"/>
        <end position="70"/>
    </location>
</feature>
<dbReference type="PIRSF" id="PIRSF037394">
    <property type="entry name" value="ABC_thiamine-permease_YkoE_prd"/>
    <property type="match status" value="1"/>
</dbReference>
<dbReference type="InterPro" id="IPR017195">
    <property type="entry name" value="ABC_thiamin-permease_prd"/>
</dbReference>
<name>A0A0F4LQG0_9LACO</name>
<protein>
    <submittedName>
        <fullName evidence="2">ABC superfamily ATP binding cassette transporter, membrane protein</fullName>
    </submittedName>
</protein>
<feature type="transmembrane region" description="Helical" evidence="1">
    <location>
        <begin position="125"/>
        <end position="146"/>
    </location>
</feature>
<evidence type="ECO:0000313" key="3">
    <source>
        <dbReference type="Proteomes" id="UP000033682"/>
    </source>
</evidence>
<dbReference type="AlphaFoldDB" id="A0A0F4LQG0"/>
<gene>
    <name evidence="2" type="ORF">JF72_03060</name>
</gene>
<dbReference type="HOGENOM" id="CLU_089225_2_0_9"/>
<proteinExistence type="predicted"/>
<organism evidence="2 3">
    <name type="scientific">Lactobacillus apis</name>
    <dbReference type="NCBI Taxonomy" id="303541"/>
    <lineage>
        <taxon>Bacteria</taxon>
        <taxon>Bacillati</taxon>
        <taxon>Bacillota</taxon>
        <taxon>Bacilli</taxon>
        <taxon>Lactobacillales</taxon>
        <taxon>Lactobacillaceae</taxon>
        <taxon>Lactobacillus</taxon>
    </lineage>
</organism>
<keyword evidence="1" id="KW-0812">Transmembrane</keyword>
<evidence type="ECO:0000313" key="2">
    <source>
        <dbReference type="EMBL" id="KJY61032.1"/>
    </source>
</evidence>
<dbReference type="EMBL" id="JXLG01000005">
    <property type="protein sequence ID" value="KJY61032.1"/>
    <property type="molecule type" value="Genomic_DNA"/>
</dbReference>
<feature type="transmembrane region" description="Helical" evidence="1">
    <location>
        <begin position="158"/>
        <end position="180"/>
    </location>
</feature>
<dbReference type="STRING" id="303541.JF72_03060"/>
<dbReference type="Pfam" id="PF09819">
    <property type="entry name" value="ABC_cobalt"/>
    <property type="match status" value="1"/>
</dbReference>